<feature type="signal peptide" evidence="2">
    <location>
        <begin position="1"/>
        <end position="18"/>
    </location>
</feature>
<keyword evidence="1" id="KW-1133">Transmembrane helix</keyword>
<evidence type="ECO:0000256" key="1">
    <source>
        <dbReference type="SAM" id="Phobius"/>
    </source>
</evidence>
<feature type="domain" description="TPM" evidence="3">
    <location>
        <begin position="29"/>
        <end position="152"/>
    </location>
</feature>
<dbReference type="PANTHER" id="PTHR30373:SF2">
    <property type="entry name" value="UPF0603 PROTEIN YGCG"/>
    <property type="match status" value="1"/>
</dbReference>
<sequence>MYKFLIFLLLAVPFSLHAFDVPIRPTGFVQDYGGILTTPQIENLEAKLQVFEQNTTNEIAIVTIPSLDGDVIENVAQEIFSKWGIGKKDKNNGVLFLISLSDRKTRIQTGYGVEGDLTDLGTSYIQEDLIKPTFQSGDYYVGINAAVDKMIEALGGSNIVPKDYSITSKSPFGLPSNLIIFFVIIVFQILAAILGRSKSWWHGGVLGGGVSLIIWHFFIASLLTAIPVIFLFIGFGLLFDFIVSRAYTKKQNSGRYPWWFGGGGGGFGGSGGGFGGWGGGSSGGGGSSSSW</sequence>
<feature type="transmembrane region" description="Helical" evidence="1">
    <location>
        <begin position="172"/>
        <end position="193"/>
    </location>
</feature>
<dbReference type="AlphaFoldDB" id="A0A1F6WBU8"/>
<keyword evidence="1" id="KW-0472">Membrane</keyword>
<dbReference type="InterPro" id="IPR007621">
    <property type="entry name" value="TPM_dom"/>
</dbReference>
<feature type="chain" id="PRO_5009527359" description="TPM domain-containing protein" evidence="2">
    <location>
        <begin position="19"/>
        <end position="291"/>
    </location>
</feature>
<feature type="transmembrane region" description="Helical" evidence="1">
    <location>
        <begin position="200"/>
        <end position="219"/>
    </location>
</feature>
<gene>
    <name evidence="4" type="ORF">A3F19_01575</name>
</gene>
<protein>
    <recommendedName>
        <fullName evidence="3">TPM domain-containing protein</fullName>
    </recommendedName>
</protein>
<dbReference type="EMBL" id="MFUJ01000013">
    <property type="protein sequence ID" value="OGI79387.1"/>
    <property type="molecule type" value="Genomic_DNA"/>
</dbReference>
<comment type="caution">
    <text evidence="4">The sequence shown here is derived from an EMBL/GenBank/DDBJ whole genome shotgun (WGS) entry which is preliminary data.</text>
</comment>
<keyword evidence="1" id="KW-0812">Transmembrane</keyword>
<accession>A0A1F6WBU8</accession>
<dbReference type="Gene3D" id="3.10.310.50">
    <property type="match status" value="1"/>
</dbReference>
<evidence type="ECO:0000256" key="2">
    <source>
        <dbReference type="SAM" id="SignalP"/>
    </source>
</evidence>
<evidence type="ECO:0000313" key="4">
    <source>
        <dbReference type="EMBL" id="OGI79387.1"/>
    </source>
</evidence>
<evidence type="ECO:0000313" key="5">
    <source>
        <dbReference type="Proteomes" id="UP000177052"/>
    </source>
</evidence>
<name>A0A1F6WBU8_9BACT</name>
<feature type="transmembrane region" description="Helical" evidence="1">
    <location>
        <begin position="225"/>
        <end position="243"/>
    </location>
</feature>
<organism evidence="4 5">
    <name type="scientific">Candidatus Nomurabacteria bacterium RIFCSPHIGHO2_12_FULL_37_29</name>
    <dbReference type="NCBI Taxonomy" id="1801759"/>
    <lineage>
        <taxon>Bacteria</taxon>
        <taxon>Candidatus Nomuraibacteriota</taxon>
    </lineage>
</organism>
<evidence type="ECO:0000259" key="3">
    <source>
        <dbReference type="Pfam" id="PF04536"/>
    </source>
</evidence>
<reference evidence="4 5" key="1">
    <citation type="journal article" date="2016" name="Nat. Commun.">
        <title>Thousands of microbial genomes shed light on interconnected biogeochemical processes in an aquifer system.</title>
        <authorList>
            <person name="Anantharaman K."/>
            <person name="Brown C.T."/>
            <person name="Hug L.A."/>
            <person name="Sharon I."/>
            <person name="Castelle C.J."/>
            <person name="Probst A.J."/>
            <person name="Thomas B.C."/>
            <person name="Singh A."/>
            <person name="Wilkins M.J."/>
            <person name="Karaoz U."/>
            <person name="Brodie E.L."/>
            <person name="Williams K.H."/>
            <person name="Hubbard S.S."/>
            <person name="Banfield J.F."/>
        </authorList>
    </citation>
    <scope>NUCLEOTIDE SEQUENCE [LARGE SCALE GENOMIC DNA]</scope>
</reference>
<dbReference type="Pfam" id="PF04536">
    <property type="entry name" value="TPM_phosphatase"/>
    <property type="match status" value="1"/>
</dbReference>
<dbReference type="PANTHER" id="PTHR30373">
    <property type="entry name" value="UPF0603 PROTEIN YGCG"/>
    <property type="match status" value="1"/>
</dbReference>
<dbReference type="Proteomes" id="UP000177052">
    <property type="component" value="Unassembled WGS sequence"/>
</dbReference>
<proteinExistence type="predicted"/>
<keyword evidence="2" id="KW-0732">Signal</keyword>